<dbReference type="Gene3D" id="3.40.50.300">
    <property type="entry name" value="P-loop containing nucleotide triphosphate hydrolases"/>
    <property type="match status" value="1"/>
</dbReference>
<sequence>MSSQIFPNSRNFGIYESTFNNFSEYHGPIHLSNDKTGMQVLLEAASPGAFHNSGERYDPPKCYPNTRVAVLKKVMDWIIGTFGWEEYIMWLYGPAGAGKSAIAQTIADMCYQDQGQLRILLATYFFSRSDPKRNSVKHLAASLAYQVAANIPEVKGLIESVVVNDPAIFDRSFKVQFNDLILKPLMQLYKTWTFPVPLPYLVVIDGLDECNDTNGQRHILDTISDAISRSKDFVHLMVLFSSRTEREISLTFANLTLKRVTSHLALDDTYQPESDIRRYFDGCFSQIKETHLQKRLIPAAWPSDTDISSLVTKSSGQFIYAATVVRYISSSRHNPTKSLEIILGLRPAKKDMPFAELDALYSDILCRVEDIDATLRLLGGILLSNSEVMSTTFMEELMLLDEGDATRLLADLSSIIIDEENEIRVLHASLGDFLLDQARSNEYHIEPSAMFTELSRIGLHHVHQYIDTSGDVWFADWWFYRAKDFLFRASPTDELREMVLKTPFIQCIYPILNMNGLDNWWCGELVGRLLMGLKTSGFSNTEELYLYHRGVWDKIFHERLSKIKSDTRVDAIIASAFLGPETIFTPYFSILLAILFKLEVCIPLTLEDPRWLETTLYHYIGPSMNPVYRELLLEFLTDPVRAGEYILDGTKFATLTKILLEFLIQSRNDEEYESEIQYGAYKILDTVEDIIPQAGPYPELIDMLKNSALMFPNECRRSIYSGATRNFQVTVRTLANYLARVCGSVPPGFRITVEEKRREEVKSYHYYADSDDQ</sequence>
<dbReference type="HOGENOM" id="CLU_000288_6_10_1"/>
<name>A0A067SHJ8_GALM3</name>
<protein>
    <recommendedName>
        <fullName evidence="2">Nephrocystin 3-like N-terminal domain-containing protein</fullName>
    </recommendedName>
</protein>
<feature type="domain" description="Nephrocystin 3-like N-terminal" evidence="2">
    <location>
        <begin position="86"/>
        <end position="243"/>
    </location>
</feature>
<evidence type="ECO:0000313" key="3">
    <source>
        <dbReference type="EMBL" id="KDR66253.1"/>
    </source>
</evidence>
<reference evidence="4" key="1">
    <citation type="journal article" date="2014" name="Proc. Natl. Acad. Sci. U.S.A.">
        <title>Extensive sampling of basidiomycete genomes demonstrates inadequacy of the white-rot/brown-rot paradigm for wood decay fungi.</title>
        <authorList>
            <person name="Riley R."/>
            <person name="Salamov A.A."/>
            <person name="Brown D.W."/>
            <person name="Nagy L.G."/>
            <person name="Floudas D."/>
            <person name="Held B.W."/>
            <person name="Levasseur A."/>
            <person name="Lombard V."/>
            <person name="Morin E."/>
            <person name="Otillar R."/>
            <person name="Lindquist E.A."/>
            <person name="Sun H."/>
            <person name="LaButti K.M."/>
            <person name="Schmutz J."/>
            <person name="Jabbour D."/>
            <person name="Luo H."/>
            <person name="Baker S.E."/>
            <person name="Pisabarro A.G."/>
            <person name="Walton J.D."/>
            <person name="Blanchette R.A."/>
            <person name="Henrissat B."/>
            <person name="Martin F."/>
            <person name="Cullen D."/>
            <person name="Hibbett D.S."/>
            <person name="Grigoriev I.V."/>
        </authorList>
    </citation>
    <scope>NUCLEOTIDE SEQUENCE [LARGE SCALE GENOMIC DNA]</scope>
    <source>
        <strain evidence="4">CBS 339.88</strain>
    </source>
</reference>
<dbReference type="Pfam" id="PF24883">
    <property type="entry name" value="NPHP3_N"/>
    <property type="match status" value="1"/>
</dbReference>
<dbReference type="SUPFAM" id="SSF52540">
    <property type="entry name" value="P-loop containing nucleoside triphosphate hydrolases"/>
    <property type="match status" value="1"/>
</dbReference>
<dbReference type="Proteomes" id="UP000027222">
    <property type="component" value="Unassembled WGS sequence"/>
</dbReference>
<dbReference type="PANTHER" id="PTHR10039">
    <property type="entry name" value="AMELOGENIN"/>
    <property type="match status" value="1"/>
</dbReference>
<keyword evidence="4" id="KW-1185">Reference proteome</keyword>
<accession>A0A067SHJ8</accession>
<gene>
    <name evidence="3" type="ORF">GALMADRAFT_162157</name>
</gene>
<proteinExistence type="predicted"/>
<evidence type="ECO:0000313" key="4">
    <source>
        <dbReference type="Proteomes" id="UP000027222"/>
    </source>
</evidence>
<keyword evidence="1" id="KW-0677">Repeat</keyword>
<organism evidence="3 4">
    <name type="scientific">Galerina marginata (strain CBS 339.88)</name>
    <dbReference type="NCBI Taxonomy" id="685588"/>
    <lineage>
        <taxon>Eukaryota</taxon>
        <taxon>Fungi</taxon>
        <taxon>Dikarya</taxon>
        <taxon>Basidiomycota</taxon>
        <taxon>Agaricomycotina</taxon>
        <taxon>Agaricomycetes</taxon>
        <taxon>Agaricomycetidae</taxon>
        <taxon>Agaricales</taxon>
        <taxon>Agaricineae</taxon>
        <taxon>Strophariaceae</taxon>
        <taxon>Galerina</taxon>
    </lineage>
</organism>
<dbReference type="STRING" id="685588.A0A067SHJ8"/>
<dbReference type="InterPro" id="IPR027417">
    <property type="entry name" value="P-loop_NTPase"/>
</dbReference>
<evidence type="ECO:0000259" key="2">
    <source>
        <dbReference type="Pfam" id="PF24883"/>
    </source>
</evidence>
<dbReference type="AlphaFoldDB" id="A0A067SHJ8"/>
<evidence type="ECO:0000256" key="1">
    <source>
        <dbReference type="ARBA" id="ARBA00022737"/>
    </source>
</evidence>
<dbReference type="EMBL" id="KL142425">
    <property type="protein sequence ID" value="KDR66253.1"/>
    <property type="molecule type" value="Genomic_DNA"/>
</dbReference>
<dbReference type="OrthoDB" id="194358at2759"/>
<dbReference type="InterPro" id="IPR056884">
    <property type="entry name" value="NPHP3-like_N"/>
</dbReference>